<reference evidence="1 2" key="1">
    <citation type="submission" date="2019-08" db="EMBL/GenBank/DDBJ databases">
        <title>In-depth cultivation of the pig gut microbiome towards novel bacterial diversity and tailored functional studies.</title>
        <authorList>
            <person name="Wylensek D."/>
            <person name="Hitch T.C.A."/>
            <person name="Clavel T."/>
        </authorList>
    </citation>
    <scope>NUCLEOTIDE SEQUENCE [LARGE SCALE GENOMIC DNA]</scope>
    <source>
        <strain evidence="1 2">WCA-693-APC-MOT-I</strain>
    </source>
</reference>
<accession>A0A6L5Y3B3</accession>
<dbReference type="AlphaFoldDB" id="A0A6L5Y3B3"/>
<dbReference type="Gene3D" id="1.20.5.780">
    <property type="entry name" value="Single helix bin"/>
    <property type="match status" value="1"/>
</dbReference>
<organism evidence="1 2">
    <name type="scientific">Velocimicrobium porci</name>
    <dbReference type="NCBI Taxonomy" id="2606634"/>
    <lineage>
        <taxon>Bacteria</taxon>
        <taxon>Bacillati</taxon>
        <taxon>Bacillota</taxon>
        <taxon>Clostridia</taxon>
        <taxon>Lachnospirales</taxon>
        <taxon>Lachnospiraceae</taxon>
        <taxon>Velocimicrobium</taxon>
    </lineage>
</organism>
<evidence type="ECO:0000313" key="1">
    <source>
        <dbReference type="EMBL" id="MSS64858.1"/>
    </source>
</evidence>
<keyword evidence="2" id="KW-1185">Reference proteome</keyword>
<gene>
    <name evidence="1" type="primary">mobC</name>
    <name evidence="1" type="ORF">FYJ58_13435</name>
</gene>
<proteinExistence type="predicted"/>
<name>A0A6L5Y3B3_9FIRM</name>
<dbReference type="Pfam" id="PF21983">
    <property type="entry name" value="NikA-like"/>
    <property type="match status" value="1"/>
</dbReference>
<dbReference type="Proteomes" id="UP000482209">
    <property type="component" value="Unassembled WGS sequence"/>
</dbReference>
<comment type="caution">
    <text evidence="1">The sequence shown here is derived from an EMBL/GenBank/DDBJ whole genome shotgun (WGS) entry which is preliminary data.</text>
</comment>
<sequence length="150" mass="16831">MTLISASSMEGELNTMVKDTDKKNEAMTRIEMRISKKDKAIIEQKARKTGLTTSEFIRRSALGRRLPCYGDTTLLQEYSMQLGKIGSNLNQIARCFNQGFISDTLRGEVREACRELLNLKFRILPALEDVACGKKYQKKTKSTASGKESG</sequence>
<protein>
    <submittedName>
        <fullName evidence="1">Plasmid mobilization relaxosome protein MobC</fullName>
    </submittedName>
</protein>
<evidence type="ECO:0000313" key="2">
    <source>
        <dbReference type="Proteomes" id="UP000482209"/>
    </source>
</evidence>
<dbReference type="EMBL" id="VUMT01000033">
    <property type="protein sequence ID" value="MSS64858.1"/>
    <property type="molecule type" value="Genomic_DNA"/>
</dbReference>
<dbReference type="InterPro" id="IPR053842">
    <property type="entry name" value="NikA-like"/>
</dbReference>